<keyword evidence="2" id="KW-1185">Reference proteome</keyword>
<proteinExistence type="predicted"/>
<protein>
    <recommendedName>
        <fullName evidence="3">DUF1553 domain-containing protein</fullName>
    </recommendedName>
</protein>
<evidence type="ECO:0000313" key="2">
    <source>
        <dbReference type="Proteomes" id="UP000268094"/>
    </source>
</evidence>
<gene>
    <name evidence="1" type="ORF">D7V88_08000</name>
</gene>
<dbReference type="OrthoDB" id="5523492at2"/>
<evidence type="ECO:0008006" key="3">
    <source>
        <dbReference type="Google" id="ProtNLM"/>
    </source>
</evidence>
<evidence type="ECO:0000313" key="1">
    <source>
        <dbReference type="EMBL" id="RKG91947.1"/>
    </source>
</evidence>
<organism evidence="1 2">
    <name type="scientific">Corallococcus terminator</name>
    <dbReference type="NCBI Taxonomy" id="2316733"/>
    <lineage>
        <taxon>Bacteria</taxon>
        <taxon>Pseudomonadati</taxon>
        <taxon>Myxococcota</taxon>
        <taxon>Myxococcia</taxon>
        <taxon>Myxococcales</taxon>
        <taxon>Cystobacterineae</taxon>
        <taxon>Myxococcaceae</taxon>
        <taxon>Corallococcus</taxon>
    </lineage>
</organism>
<accession>A0A3A8J821</accession>
<dbReference type="Proteomes" id="UP000268094">
    <property type="component" value="Unassembled WGS sequence"/>
</dbReference>
<dbReference type="EMBL" id="RAVZ01000036">
    <property type="protein sequence ID" value="RKG91947.1"/>
    <property type="molecule type" value="Genomic_DNA"/>
</dbReference>
<dbReference type="AlphaFoldDB" id="A0A3A8J821"/>
<reference evidence="2" key="1">
    <citation type="submission" date="2018-09" db="EMBL/GenBank/DDBJ databases">
        <authorList>
            <person name="Livingstone P.G."/>
            <person name="Whitworth D.E."/>
        </authorList>
    </citation>
    <scope>NUCLEOTIDE SEQUENCE [LARGE SCALE GENOMIC DNA]</scope>
    <source>
        <strain evidence="2">CA054A</strain>
    </source>
</reference>
<name>A0A3A8J821_9BACT</name>
<sequence length="185" mass="19342">MTPSYDGGVAKSQKGNLRFKGPERLSLDLAAALELPVSSVCNELGQYPCVNVHGVSLGGVDPYAHSVYETAPVTGAAAPITVERTVLSACNARIAQDINAPATAVVFKDVALTNGKLTDPASPAVATALSSLVRRAWLRDPTQDERDTLVQLARDVEATGTPNPGVAWMQAACLAVFSSAEAVFY</sequence>
<comment type="caution">
    <text evidence="1">The sequence shown here is derived from an EMBL/GenBank/DDBJ whole genome shotgun (WGS) entry which is preliminary data.</text>
</comment>